<evidence type="ECO:0000313" key="3">
    <source>
        <dbReference type="Proteomes" id="UP001458880"/>
    </source>
</evidence>
<keyword evidence="3" id="KW-1185">Reference proteome</keyword>
<dbReference type="CDD" id="cd20071">
    <property type="entry name" value="SET_SMYD"/>
    <property type="match status" value="1"/>
</dbReference>
<comment type="caution">
    <text evidence="2">The sequence shown here is derived from an EMBL/GenBank/DDBJ whole genome shotgun (WGS) entry which is preliminary data.</text>
</comment>
<protein>
    <submittedName>
        <fullName evidence="2">SET domain</fullName>
    </submittedName>
</protein>
<sequence length="523" mass="59584">METFKTTTMFTIESNEIYGRYMVAAKYIKEGELILKETPAILGSTIEGFHLCFRCCKPLRTSVQVCKNCGIATLCSQDCQGINHPDSECTALKATGIKAVQLINSPQVIMPLRSLLMRNYNEDLWNQFLSMEAHLNTRKDTLIWNSHREYIEQPLRDLNLLTDQDLEQNVIQKICGVLDVNSFEVRAPDEQVSSSINLTSHPQECLRAVYVQASLMTHDCTGNTLLSVDDDFVMTVHASKPIPAGEIVFFNYGNCLKGTYERRQRLREGKYFDCVCRRCSDPSEMGTHLSSVKCKKCRNGLVIPTIPLSDVYKTSWTCQSCVTVYKGVLIKTTLDQLKEKIISRDPTSLSQGEQLLKNLETFLAPQHHLIIELKQNLIPLYDYNSFNEMAMKRKMEFCEDIIRVLKIVEPGISRLQGLALFQLQSTQINLANKQYQYKEIPASTYLETLLLAERNLTEAIKYLVYEPKNSPEGRLTKHALNDLKILKSTIKQMRCLCGEGKLTQDKDLLHKLTRKPTVPTTVL</sequence>
<dbReference type="Proteomes" id="UP001458880">
    <property type="component" value="Unassembled WGS sequence"/>
</dbReference>
<organism evidence="2 3">
    <name type="scientific">Popillia japonica</name>
    <name type="common">Japanese beetle</name>
    <dbReference type="NCBI Taxonomy" id="7064"/>
    <lineage>
        <taxon>Eukaryota</taxon>
        <taxon>Metazoa</taxon>
        <taxon>Ecdysozoa</taxon>
        <taxon>Arthropoda</taxon>
        <taxon>Hexapoda</taxon>
        <taxon>Insecta</taxon>
        <taxon>Pterygota</taxon>
        <taxon>Neoptera</taxon>
        <taxon>Endopterygota</taxon>
        <taxon>Coleoptera</taxon>
        <taxon>Polyphaga</taxon>
        <taxon>Scarabaeiformia</taxon>
        <taxon>Scarabaeidae</taxon>
        <taxon>Rutelinae</taxon>
        <taxon>Popillia</taxon>
    </lineage>
</organism>
<dbReference type="InterPro" id="IPR046341">
    <property type="entry name" value="SET_dom_sf"/>
</dbReference>
<dbReference type="Gene3D" id="6.10.140.2220">
    <property type="match status" value="1"/>
</dbReference>
<dbReference type="SUPFAM" id="SSF82199">
    <property type="entry name" value="SET domain"/>
    <property type="match status" value="1"/>
</dbReference>
<dbReference type="EMBL" id="JASPKY010000018">
    <property type="protein sequence ID" value="KAK9752787.1"/>
    <property type="molecule type" value="Genomic_DNA"/>
</dbReference>
<accession>A0AAW1N2D2</accession>
<dbReference type="PROSITE" id="PS50280">
    <property type="entry name" value="SET"/>
    <property type="match status" value="1"/>
</dbReference>
<name>A0AAW1N2D2_POPJA</name>
<dbReference type="GO" id="GO:0008170">
    <property type="term" value="F:N-methyltransferase activity"/>
    <property type="evidence" value="ECO:0007669"/>
    <property type="project" value="UniProtKB-ARBA"/>
</dbReference>
<dbReference type="Gene3D" id="2.170.270.10">
    <property type="entry name" value="SET domain"/>
    <property type="match status" value="1"/>
</dbReference>
<dbReference type="PANTHER" id="PTHR46455">
    <property type="entry name" value="SET AND MYND DOMAIN CONTAINING, ARTHROPOD-SPECIFIC, MEMBER 4, ISOFORM A"/>
    <property type="match status" value="1"/>
</dbReference>
<dbReference type="PANTHER" id="PTHR46455:SF6">
    <property type="entry name" value="RE22408P-RELATED"/>
    <property type="match status" value="1"/>
</dbReference>
<dbReference type="InterPro" id="IPR001214">
    <property type="entry name" value="SET_dom"/>
</dbReference>
<dbReference type="GO" id="GO:0008757">
    <property type="term" value="F:S-adenosylmethionine-dependent methyltransferase activity"/>
    <property type="evidence" value="ECO:0007669"/>
    <property type="project" value="UniProtKB-ARBA"/>
</dbReference>
<evidence type="ECO:0000313" key="2">
    <source>
        <dbReference type="EMBL" id="KAK9752787.1"/>
    </source>
</evidence>
<dbReference type="InterPro" id="IPR053010">
    <property type="entry name" value="SET_SmydA-8"/>
</dbReference>
<reference evidence="2 3" key="1">
    <citation type="journal article" date="2024" name="BMC Genomics">
        <title>De novo assembly and annotation of Popillia japonica's genome with initial clues to its potential as an invasive pest.</title>
        <authorList>
            <person name="Cucini C."/>
            <person name="Boschi S."/>
            <person name="Funari R."/>
            <person name="Cardaioli E."/>
            <person name="Iannotti N."/>
            <person name="Marturano G."/>
            <person name="Paoli F."/>
            <person name="Bruttini M."/>
            <person name="Carapelli A."/>
            <person name="Frati F."/>
            <person name="Nardi F."/>
        </authorList>
    </citation>
    <scope>NUCLEOTIDE SEQUENCE [LARGE SCALE GENOMIC DNA]</scope>
    <source>
        <strain evidence="2">DMR45628</strain>
    </source>
</reference>
<dbReference type="Gene3D" id="1.10.220.160">
    <property type="match status" value="1"/>
</dbReference>
<proteinExistence type="predicted"/>
<dbReference type="GO" id="GO:0008276">
    <property type="term" value="F:protein methyltransferase activity"/>
    <property type="evidence" value="ECO:0007669"/>
    <property type="project" value="UniProtKB-ARBA"/>
</dbReference>
<dbReference type="AlphaFoldDB" id="A0AAW1N2D2"/>
<feature type="domain" description="SET" evidence="1">
    <location>
        <begin position="1"/>
        <end position="253"/>
    </location>
</feature>
<evidence type="ECO:0000259" key="1">
    <source>
        <dbReference type="PROSITE" id="PS50280"/>
    </source>
</evidence>
<gene>
    <name evidence="2" type="ORF">QE152_g4051</name>
</gene>
<dbReference type="Pfam" id="PF00856">
    <property type="entry name" value="SET"/>
    <property type="match status" value="1"/>
</dbReference>